<evidence type="ECO:0000313" key="2">
    <source>
        <dbReference type="Proteomes" id="UP000198744"/>
    </source>
</evidence>
<dbReference type="EMBL" id="FOBS01000005">
    <property type="protein sequence ID" value="SEM13597.1"/>
    <property type="molecule type" value="Genomic_DNA"/>
</dbReference>
<dbReference type="AlphaFoldDB" id="A0A1H7VXS3"/>
<gene>
    <name evidence="1" type="ORF">SAMN04489760_1055</name>
</gene>
<sequence length="280" mass="31588">MKAFVQGVAVIVLLMLGIILGTYSYAQDAAPEKAVEQTILKPGMKAIPEDLTANFNAAFYSKYVWRGLELSKDSLVIFPSVTVGYKGFAVNVWVDFDTDFNNPARGKEDETKIQETDLTLTYSNKISPLKLDYTVGWIYYDTDGFNGDSPTTNQEVFVTLALDLLLKPTLSVYREIETGEAWYTSLSVSHGFKIYQDWTWDMGGWVSYYNNKSTEDFSDLHDGNVWTGLTVPVNSFFSIIPKIQYSFPLSSNARERIKASSFNGRDSDFFYGGISFDFKI</sequence>
<dbReference type="OrthoDB" id="9782545at2"/>
<dbReference type="STRING" id="43775.SAMN04489760_1055"/>
<organism evidence="1 2">
    <name type="scientific">Syntrophus gentianae</name>
    <dbReference type="NCBI Taxonomy" id="43775"/>
    <lineage>
        <taxon>Bacteria</taxon>
        <taxon>Pseudomonadati</taxon>
        <taxon>Thermodesulfobacteriota</taxon>
        <taxon>Syntrophia</taxon>
        <taxon>Syntrophales</taxon>
        <taxon>Syntrophaceae</taxon>
        <taxon>Syntrophus</taxon>
    </lineage>
</organism>
<keyword evidence="2" id="KW-1185">Reference proteome</keyword>
<evidence type="ECO:0000313" key="1">
    <source>
        <dbReference type="EMBL" id="SEM13597.1"/>
    </source>
</evidence>
<name>A0A1H7VXS3_9BACT</name>
<dbReference type="Proteomes" id="UP000198744">
    <property type="component" value="Unassembled WGS sequence"/>
</dbReference>
<proteinExistence type="predicted"/>
<accession>A0A1H7VXS3</accession>
<dbReference type="RefSeq" id="WP_093882546.1">
    <property type="nucleotide sequence ID" value="NZ_FOBS01000005.1"/>
</dbReference>
<evidence type="ECO:0008006" key="3">
    <source>
        <dbReference type="Google" id="ProtNLM"/>
    </source>
</evidence>
<protein>
    <recommendedName>
        <fullName evidence="3">MetA-pathway of phenol degradation</fullName>
    </recommendedName>
</protein>
<reference evidence="1 2" key="1">
    <citation type="submission" date="2016-10" db="EMBL/GenBank/DDBJ databases">
        <authorList>
            <person name="de Groot N.N."/>
        </authorList>
    </citation>
    <scope>NUCLEOTIDE SEQUENCE [LARGE SCALE GENOMIC DNA]</scope>
    <source>
        <strain evidence="1 2">DSM 8423</strain>
    </source>
</reference>